<dbReference type="InterPro" id="IPR045641">
    <property type="entry name" value="SrpI-like"/>
</dbReference>
<dbReference type="AlphaFoldDB" id="A0A2S9XTJ1"/>
<dbReference type="OrthoDB" id="181419at2"/>
<proteinExistence type="predicted"/>
<protein>
    <submittedName>
        <fullName evidence="2">Major membrane protein I</fullName>
    </submittedName>
</protein>
<sequence>MNTTTSLSTAAARKLASVTKSVPQMQGITPRWLLRLLPWVDVSGGVYRVNRRLSHVAGDGRIDFTDVGGSVRVIPQELCELPCLQGFEDAEILEALADRFVQRELAAGEVLAAAGEPAERLFLIARGRASMTRLGQYGDTVDLGTLGDGDHLGDRAVLQAAQTWDYTVRAETPCTVLTLERSAFDSALSDAAALRAHVEQFIANSRRPQDKNGQAEIELAAGHRGEHTLPQTFVNYERRPREYELSVAQTILKVHTRVADLYNGSMDQTEQQLRLTIEALRERQEHELINNPDFGLLHNVVGKQRLQTRGGPPTPADLDELLCRRKRTKLFLAQPRAIAAFGQECTRRGIYPQTTEVGGQIVQAWRGVPLLPCDKIPITTAQTTSILALRLGEEHQGVIGLHQTGIPHEYEPSLNVRFMGINERAVLSYLVSAYYSVAVLVPDALGVLENVELGR</sequence>
<dbReference type="Gene3D" id="2.60.120.10">
    <property type="entry name" value="Jelly Rolls"/>
    <property type="match status" value="1"/>
</dbReference>
<organism evidence="2 3">
    <name type="scientific">Enhygromyxa salina</name>
    <dbReference type="NCBI Taxonomy" id="215803"/>
    <lineage>
        <taxon>Bacteria</taxon>
        <taxon>Pseudomonadati</taxon>
        <taxon>Myxococcota</taxon>
        <taxon>Polyangia</taxon>
        <taxon>Nannocystales</taxon>
        <taxon>Nannocystaceae</taxon>
        <taxon>Enhygromyxa</taxon>
    </lineage>
</organism>
<dbReference type="CDD" id="cd00038">
    <property type="entry name" value="CAP_ED"/>
    <property type="match status" value="1"/>
</dbReference>
<dbReference type="PANTHER" id="PTHR24567:SF74">
    <property type="entry name" value="HTH-TYPE TRANSCRIPTIONAL REGULATOR ARCR"/>
    <property type="match status" value="1"/>
</dbReference>
<dbReference type="Pfam" id="PF19307">
    <property type="entry name" value="SrpI-like"/>
    <property type="match status" value="1"/>
</dbReference>
<dbReference type="PROSITE" id="PS50042">
    <property type="entry name" value="CNMP_BINDING_3"/>
    <property type="match status" value="1"/>
</dbReference>
<dbReference type="NCBIfam" id="NF041163">
    <property type="entry name" value="encap_f2b"/>
    <property type="match status" value="1"/>
</dbReference>
<dbReference type="InterPro" id="IPR050397">
    <property type="entry name" value="Env_Response_Regulators"/>
</dbReference>
<dbReference type="EMBL" id="PVNL01000135">
    <property type="protein sequence ID" value="PRP96041.1"/>
    <property type="molecule type" value="Genomic_DNA"/>
</dbReference>
<dbReference type="SMART" id="SM00100">
    <property type="entry name" value="cNMP"/>
    <property type="match status" value="1"/>
</dbReference>
<dbReference type="GO" id="GO:0003700">
    <property type="term" value="F:DNA-binding transcription factor activity"/>
    <property type="evidence" value="ECO:0007669"/>
    <property type="project" value="TreeGrafter"/>
</dbReference>
<comment type="caution">
    <text evidence="2">The sequence shown here is derived from an EMBL/GenBank/DDBJ whole genome shotgun (WGS) entry which is preliminary data.</text>
</comment>
<reference evidence="2 3" key="1">
    <citation type="submission" date="2018-03" db="EMBL/GenBank/DDBJ databases">
        <title>Draft Genome Sequences of the Obligatory Marine Myxobacteria Enhygromyxa salina SWB007.</title>
        <authorList>
            <person name="Poehlein A."/>
            <person name="Moghaddam J.A."/>
            <person name="Harms H."/>
            <person name="Alanjari M."/>
            <person name="Koenig G.M."/>
            <person name="Daniel R."/>
            <person name="Schaeberle T.F."/>
        </authorList>
    </citation>
    <scope>NUCLEOTIDE SEQUENCE [LARGE SCALE GENOMIC DNA]</scope>
    <source>
        <strain evidence="2 3">SWB007</strain>
    </source>
</reference>
<evidence type="ECO:0000259" key="1">
    <source>
        <dbReference type="PROSITE" id="PS50042"/>
    </source>
</evidence>
<evidence type="ECO:0000313" key="3">
    <source>
        <dbReference type="Proteomes" id="UP000238823"/>
    </source>
</evidence>
<dbReference type="GO" id="GO:0005829">
    <property type="term" value="C:cytosol"/>
    <property type="evidence" value="ECO:0007669"/>
    <property type="project" value="TreeGrafter"/>
</dbReference>
<evidence type="ECO:0000313" key="2">
    <source>
        <dbReference type="EMBL" id="PRP96041.1"/>
    </source>
</evidence>
<dbReference type="RefSeq" id="WP_106093670.1">
    <property type="nucleotide sequence ID" value="NZ_PVNL01000135.1"/>
</dbReference>
<dbReference type="InterPro" id="IPR049817">
    <property type="entry name" value="Encap_f2b"/>
</dbReference>
<dbReference type="InterPro" id="IPR000595">
    <property type="entry name" value="cNMP-bd_dom"/>
</dbReference>
<dbReference type="SUPFAM" id="SSF51206">
    <property type="entry name" value="cAMP-binding domain-like"/>
    <property type="match status" value="1"/>
</dbReference>
<dbReference type="InterPro" id="IPR018490">
    <property type="entry name" value="cNMP-bd_dom_sf"/>
</dbReference>
<dbReference type="Pfam" id="PF00027">
    <property type="entry name" value="cNMP_binding"/>
    <property type="match status" value="1"/>
</dbReference>
<dbReference type="Proteomes" id="UP000238823">
    <property type="component" value="Unassembled WGS sequence"/>
</dbReference>
<gene>
    <name evidence="2" type="primary">mmpI_1</name>
    <name evidence="2" type="ORF">ENSA7_68550</name>
</gene>
<dbReference type="InterPro" id="IPR014710">
    <property type="entry name" value="RmlC-like_jellyroll"/>
</dbReference>
<name>A0A2S9XTJ1_9BACT</name>
<feature type="domain" description="Cyclic nucleotide-binding" evidence="1">
    <location>
        <begin position="80"/>
        <end position="195"/>
    </location>
</feature>
<dbReference type="PANTHER" id="PTHR24567">
    <property type="entry name" value="CRP FAMILY TRANSCRIPTIONAL REGULATORY PROTEIN"/>
    <property type="match status" value="1"/>
</dbReference>
<accession>A0A2S9XTJ1</accession>